<protein>
    <submittedName>
        <fullName evidence="1">Uncharacterized protein</fullName>
    </submittedName>
</protein>
<gene>
    <name evidence="1" type="ORF">CCUS01_02350</name>
</gene>
<accession>A0AAI9TY47</accession>
<sequence>IGSRYNTIPNVGGWTIASVVKLGTRAAGFGAAAGVAALFYTSGIPRIQNDILVKIPIVGPKFLKEVPPASDNVSFPQDRIPPRQHANIRQTAILNAFHDLAMLF</sequence>
<dbReference type="GO" id="GO:0006122">
    <property type="term" value="P:mitochondrial electron transport, ubiquinol to cytochrome c"/>
    <property type="evidence" value="ECO:0007669"/>
    <property type="project" value="InterPro"/>
</dbReference>
<reference evidence="1" key="1">
    <citation type="submission" date="2016-11" db="EMBL/GenBank/DDBJ databases">
        <title>The genome sequence of Colletotrichum cuscutae.</title>
        <authorList>
            <person name="Baroncelli R."/>
        </authorList>
    </citation>
    <scope>NUCLEOTIDE SEQUENCE</scope>
    <source>
        <strain evidence="1">IMI 304802</strain>
    </source>
</reference>
<dbReference type="AlphaFoldDB" id="A0AAI9TY47"/>
<comment type="caution">
    <text evidence="1">The sequence shown here is derived from an EMBL/GenBank/DDBJ whole genome shotgun (WGS) entry which is preliminary data.</text>
</comment>
<dbReference type="EMBL" id="MPDP01000315">
    <property type="protein sequence ID" value="KAK1446791.1"/>
    <property type="molecule type" value="Genomic_DNA"/>
</dbReference>
<keyword evidence="2" id="KW-1185">Reference proteome</keyword>
<dbReference type="PANTHER" id="PTHR28254">
    <property type="entry name" value="CYTOCHROME B-C1 COMPLEX SUBUNIT 10"/>
    <property type="match status" value="1"/>
</dbReference>
<organism evidence="1 2">
    <name type="scientific">Colletotrichum cuscutae</name>
    <dbReference type="NCBI Taxonomy" id="1209917"/>
    <lineage>
        <taxon>Eukaryota</taxon>
        <taxon>Fungi</taxon>
        <taxon>Dikarya</taxon>
        <taxon>Ascomycota</taxon>
        <taxon>Pezizomycotina</taxon>
        <taxon>Sordariomycetes</taxon>
        <taxon>Hypocreomycetidae</taxon>
        <taxon>Glomerellales</taxon>
        <taxon>Glomerellaceae</taxon>
        <taxon>Colletotrichum</taxon>
        <taxon>Colletotrichum acutatum species complex</taxon>
    </lineage>
</organism>
<feature type="non-terminal residue" evidence="1">
    <location>
        <position position="1"/>
    </location>
</feature>
<dbReference type="PANTHER" id="PTHR28254:SF1">
    <property type="entry name" value="CYTOCHROME B-C1 COMPLEX SUBUNIT 10, MITOCHONDRIAL"/>
    <property type="match status" value="1"/>
</dbReference>
<dbReference type="Pfam" id="PF09796">
    <property type="entry name" value="QCR10"/>
    <property type="match status" value="1"/>
</dbReference>
<dbReference type="Proteomes" id="UP001239213">
    <property type="component" value="Unassembled WGS sequence"/>
</dbReference>
<proteinExistence type="predicted"/>
<evidence type="ECO:0000313" key="1">
    <source>
        <dbReference type="EMBL" id="KAK1446791.1"/>
    </source>
</evidence>
<dbReference type="GO" id="GO:0005739">
    <property type="term" value="C:mitochondrion"/>
    <property type="evidence" value="ECO:0007669"/>
    <property type="project" value="GOC"/>
</dbReference>
<name>A0AAI9TY47_9PEZI</name>
<evidence type="ECO:0000313" key="2">
    <source>
        <dbReference type="Proteomes" id="UP001239213"/>
    </source>
</evidence>
<dbReference type="InterPro" id="IPR019182">
    <property type="entry name" value="Cytochrome_b-c1_su10_fun"/>
</dbReference>